<keyword evidence="4 8" id="KW-0812">Transmembrane</keyword>
<evidence type="ECO:0000256" key="3">
    <source>
        <dbReference type="ARBA" id="ARBA00022475"/>
    </source>
</evidence>
<feature type="transmembrane region" description="Helical" evidence="8">
    <location>
        <begin position="130"/>
        <end position="148"/>
    </location>
</feature>
<accession>A0A495ET20</accession>
<dbReference type="EMBL" id="RBIR01000003">
    <property type="protein sequence ID" value="RKR19781.1"/>
    <property type="molecule type" value="Genomic_DNA"/>
</dbReference>
<dbReference type="Proteomes" id="UP000276055">
    <property type="component" value="Unassembled WGS sequence"/>
</dbReference>
<keyword evidence="3" id="KW-1003">Cell membrane</keyword>
<feature type="domain" description="EamA" evidence="9">
    <location>
        <begin position="157"/>
        <end position="294"/>
    </location>
</feature>
<comment type="subcellular location">
    <subcellularLocation>
        <location evidence="1">Cell membrane</location>
        <topology evidence="1">Multi-pass membrane protein</topology>
    </subcellularLocation>
</comment>
<feature type="transmembrane region" description="Helical" evidence="8">
    <location>
        <begin position="76"/>
        <end position="98"/>
    </location>
</feature>
<protein>
    <submittedName>
        <fullName evidence="10">Drug/metabolite transporter (DMT)-like permease</fullName>
    </submittedName>
</protein>
<evidence type="ECO:0000256" key="8">
    <source>
        <dbReference type="SAM" id="Phobius"/>
    </source>
</evidence>
<dbReference type="InterPro" id="IPR037185">
    <property type="entry name" value="EmrE-like"/>
</dbReference>
<evidence type="ECO:0000256" key="1">
    <source>
        <dbReference type="ARBA" id="ARBA00004651"/>
    </source>
</evidence>
<feature type="domain" description="EamA" evidence="9">
    <location>
        <begin position="19"/>
        <end position="146"/>
    </location>
</feature>
<keyword evidence="6 8" id="KW-0472">Membrane</keyword>
<dbReference type="InterPro" id="IPR000620">
    <property type="entry name" value="EamA_dom"/>
</dbReference>
<reference evidence="10 11" key="1">
    <citation type="submission" date="2018-10" db="EMBL/GenBank/DDBJ databases">
        <title>Genomic Encyclopedia of Type Strains, Phase IV (KMG-IV): sequencing the most valuable type-strain genomes for metagenomic binning, comparative biology and taxonomic classification.</title>
        <authorList>
            <person name="Goeker M."/>
        </authorList>
    </citation>
    <scope>NUCLEOTIDE SEQUENCE [LARGE SCALE GENOMIC DNA]</scope>
    <source>
        <strain evidence="10 11">DSM 25586</strain>
    </source>
</reference>
<sequence length="339" mass="36073">MYMGNDWPMGTFLARFRVDLLLLLVAVSWGSTYLVAKELVTAGTVLALLAARMLLAAGVMAAVAGVRRKPLTRKEVFAGVPIGVLLAAVFVLDTFGIAHTSATNAGLIISLTMVFTPVLESVVLRRRLPATFFAAAIMAVVGVFLLAGNGTFEPPSFGDLLVLGAAAMRAAHVVSMHKLTGGKALDSLHLTAVQLGTCALLFTAGSFIYGDSIPRYLSRLDAHQAVMFLYLVLICTVFAFFVQIWAVRRTSPSRVSLLLGTEPVWAAFIGITIAHDTIGTAGYCGIVLILAGTAWGRLTEQQHRQAVLTFHPLRSEPKQHVAAPPNGANSAMQENSTPG</sequence>
<dbReference type="SUPFAM" id="SSF103481">
    <property type="entry name" value="Multidrug resistance efflux transporter EmrE"/>
    <property type="match status" value="2"/>
</dbReference>
<feature type="transmembrane region" description="Helical" evidence="8">
    <location>
        <begin position="228"/>
        <end position="248"/>
    </location>
</feature>
<dbReference type="OrthoDB" id="4833087at2"/>
<evidence type="ECO:0000256" key="4">
    <source>
        <dbReference type="ARBA" id="ARBA00022692"/>
    </source>
</evidence>
<dbReference type="PANTHER" id="PTHR42920">
    <property type="entry name" value="OS03G0707200 PROTEIN-RELATED"/>
    <property type="match status" value="1"/>
</dbReference>
<evidence type="ECO:0000256" key="7">
    <source>
        <dbReference type="SAM" id="MobiDB-lite"/>
    </source>
</evidence>
<evidence type="ECO:0000313" key="10">
    <source>
        <dbReference type="EMBL" id="RKR19781.1"/>
    </source>
</evidence>
<dbReference type="Pfam" id="PF00892">
    <property type="entry name" value="EamA"/>
    <property type="match status" value="2"/>
</dbReference>
<feature type="transmembrane region" description="Helical" evidence="8">
    <location>
        <begin position="46"/>
        <end position="64"/>
    </location>
</feature>
<feature type="compositionally biased region" description="Polar residues" evidence="7">
    <location>
        <begin position="327"/>
        <end position="339"/>
    </location>
</feature>
<dbReference type="GO" id="GO:0005886">
    <property type="term" value="C:plasma membrane"/>
    <property type="evidence" value="ECO:0007669"/>
    <property type="project" value="UniProtKB-SubCell"/>
</dbReference>
<dbReference type="PANTHER" id="PTHR42920:SF5">
    <property type="entry name" value="EAMA DOMAIN-CONTAINING PROTEIN"/>
    <property type="match status" value="1"/>
</dbReference>
<evidence type="ECO:0000313" key="11">
    <source>
        <dbReference type="Proteomes" id="UP000276055"/>
    </source>
</evidence>
<evidence type="ECO:0000256" key="5">
    <source>
        <dbReference type="ARBA" id="ARBA00022989"/>
    </source>
</evidence>
<evidence type="ECO:0000256" key="6">
    <source>
        <dbReference type="ARBA" id="ARBA00023136"/>
    </source>
</evidence>
<keyword evidence="5 8" id="KW-1133">Transmembrane helix</keyword>
<organism evidence="10 11">
    <name type="scientific">Arthrobacter oryzae</name>
    <dbReference type="NCBI Taxonomy" id="409290"/>
    <lineage>
        <taxon>Bacteria</taxon>
        <taxon>Bacillati</taxon>
        <taxon>Actinomycetota</taxon>
        <taxon>Actinomycetes</taxon>
        <taxon>Micrococcales</taxon>
        <taxon>Micrococcaceae</taxon>
        <taxon>Arthrobacter</taxon>
    </lineage>
</organism>
<feature type="transmembrane region" description="Helical" evidence="8">
    <location>
        <begin position="104"/>
        <end position="123"/>
    </location>
</feature>
<name>A0A495ET20_9MICC</name>
<gene>
    <name evidence="10" type="ORF">C8D78_1589</name>
</gene>
<evidence type="ECO:0000256" key="2">
    <source>
        <dbReference type="ARBA" id="ARBA00007362"/>
    </source>
</evidence>
<evidence type="ECO:0000259" key="9">
    <source>
        <dbReference type="Pfam" id="PF00892"/>
    </source>
</evidence>
<comment type="caution">
    <text evidence="10">The sequence shown here is derived from an EMBL/GenBank/DDBJ whole genome shotgun (WGS) entry which is preliminary data.</text>
</comment>
<feature type="transmembrane region" description="Helical" evidence="8">
    <location>
        <begin position="188"/>
        <end position="208"/>
    </location>
</feature>
<dbReference type="InterPro" id="IPR051258">
    <property type="entry name" value="Diverse_Substrate_Transporter"/>
</dbReference>
<dbReference type="AlphaFoldDB" id="A0A495ET20"/>
<dbReference type="Gene3D" id="1.10.3730.20">
    <property type="match status" value="1"/>
</dbReference>
<comment type="similarity">
    <text evidence="2">Belongs to the EamA transporter family.</text>
</comment>
<feature type="region of interest" description="Disordered" evidence="7">
    <location>
        <begin position="317"/>
        <end position="339"/>
    </location>
</feature>
<proteinExistence type="inferred from homology"/>